<keyword evidence="4" id="KW-1185">Reference proteome</keyword>
<dbReference type="Pfam" id="PF11795">
    <property type="entry name" value="DUF3322"/>
    <property type="match status" value="1"/>
</dbReference>
<dbReference type="Pfam" id="PF09983">
    <property type="entry name" value="JetD_C"/>
    <property type="match status" value="1"/>
</dbReference>
<dbReference type="PIRSF" id="PIRSF028408">
    <property type="entry name" value="UCP028408"/>
    <property type="match status" value="1"/>
</dbReference>
<sequence>MKGWLADSADSAVGTSVDLPLHPPTGKAAARDVAAASAWVRSWQSWERSHPQATVVWAEKTWTAAGLGRQLVPDRLQVSGIDTLVSLTGTSRYWRGVTRRCRVLVGETPGADLRSAAAALLPRWKGLDDDDLGRVHAVVDWLLANPASGLTPRALPVEGVHGKWLESHRALVTGLVSAHRGGRSGEPVASLADLGLVEREPQVRMRFPSGMPGWSGVPEDVTLTWSGAAGLWPDQTPVPVTGVLMVENLETFLALPSHPGRVLLWGAGYSARRWAQLPWLVDLPVWYWGDLDADGFGILSAVRSHLPQVRSVLMDEGTVRRWRHLATVDPHPDRRNLSAVTVAEDAARDLLASSGNLRIEQERILLSDAVDALAAAGFYSDT</sequence>
<dbReference type="InterPro" id="IPR024534">
    <property type="entry name" value="JetD_C"/>
</dbReference>
<dbReference type="InterPro" id="IPR024537">
    <property type="entry name" value="DUF3322"/>
</dbReference>
<dbReference type="RefSeq" id="WP_244805216.1">
    <property type="nucleotide sequence ID" value="NZ_JALIEA010000017.1"/>
</dbReference>
<dbReference type="InterPro" id="IPR014544">
    <property type="entry name" value="UCP028408"/>
</dbReference>
<proteinExistence type="predicted"/>
<comment type="caution">
    <text evidence="3">The sequence shown here is derived from an EMBL/GenBank/DDBJ whole genome shotgun (WGS) entry which is preliminary data.</text>
</comment>
<evidence type="ECO:0000259" key="1">
    <source>
        <dbReference type="Pfam" id="PF09983"/>
    </source>
</evidence>
<gene>
    <name evidence="3" type="ORF">MUN33_12335</name>
</gene>
<evidence type="ECO:0000313" key="4">
    <source>
        <dbReference type="Proteomes" id="UP001139207"/>
    </source>
</evidence>
<feature type="domain" description="DUF3322" evidence="2">
    <location>
        <begin position="14"/>
        <end position="176"/>
    </location>
</feature>
<protein>
    <submittedName>
        <fullName evidence="3">DUF2220 family protein</fullName>
    </submittedName>
</protein>
<feature type="domain" description="Wadjet protein JetD C-terminal" evidence="1">
    <location>
        <begin position="235"/>
        <end position="372"/>
    </location>
</feature>
<evidence type="ECO:0000313" key="3">
    <source>
        <dbReference type="EMBL" id="MCJ7859490.1"/>
    </source>
</evidence>
<dbReference type="EMBL" id="JALIEA010000017">
    <property type="protein sequence ID" value="MCJ7859490.1"/>
    <property type="molecule type" value="Genomic_DNA"/>
</dbReference>
<dbReference type="Proteomes" id="UP001139207">
    <property type="component" value="Unassembled WGS sequence"/>
</dbReference>
<name>A0A9X1WIU6_9CORY</name>
<evidence type="ECO:0000259" key="2">
    <source>
        <dbReference type="Pfam" id="PF11795"/>
    </source>
</evidence>
<reference evidence="3" key="1">
    <citation type="submission" date="2022-04" db="EMBL/GenBank/DDBJ databases">
        <title>Corynebacterium kalidii LD5P10.</title>
        <authorList>
            <person name="Sun J.Q."/>
        </authorList>
    </citation>
    <scope>NUCLEOTIDE SEQUENCE</scope>
    <source>
        <strain evidence="3">LD5P10</strain>
    </source>
</reference>
<dbReference type="AlphaFoldDB" id="A0A9X1WIU6"/>
<accession>A0A9X1WIU6</accession>
<organism evidence="3 4">
    <name type="scientific">Corynebacterium kalidii</name>
    <dbReference type="NCBI Taxonomy" id="2931982"/>
    <lineage>
        <taxon>Bacteria</taxon>
        <taxon>Bacillati</taxon>
        <taxon>Actinomycetota</taxon>
        <taxon>Actinomycetes</taxon>
        <taxon>Mycobacteriales</taxon>
        <taxon>Corynebacteriaceae</taxon>
        <taxon>Corynebacterium</taxon>
    </lineage>
</organism>